<organism evidence="10 11">
    <name type="scientific">Candidatus Criblamydia sequanensis CRIB-18</name>
    <dbReference type="NCBI Taxonomy" id="1437425"/>
    <lineage>
        <taxon>Bacteria</taxon>
        <taxon>Pseudomonadati</taxon>
        <taxon>Chlamydiota</taxon>
        <taxon>Chlamydiia</taxon>
        <taxon>Parachlamydiales</taxon>
        <taxon>Candidatus Criblamydiaceae</taxon>
        <taxon>Candidatus Criblamydia</taxon>
    </lineage>
</organism>
<dbReference type="AlphaFoldDB" id="A0A090D062"/>
<accession>A0A090D062</accession>
<keyword evidence="8 9" id="KW-0456">Lyase</keyword>
<dbReference type="NCBIfam" id="TIGR01252">
    <property type="entry name" value="acetolac_decarb"/>
    <property type="match status" value="1"/>
</dbReference>
<evidence type="ECO:0000256" key="4">
    <source>
        <dbReference type="ARBA" id="ARBA00013204"/>
    </source>
</evidence>
<dbReference type="OrthoDB" id="8612680at2"/>
<comment type="catalytic activity">
    <reaction evidence="1 9">
        <text>(2S)-2-acetolactate + H(+) = (R)-acetoin + CO2</text>
        <dbReference type="Rhea" id="RHEA:21580"/>
        <dbReference type="ChEBI" id="CHEBI:15378"/>
        <dbReference type="ChEBI" id="CHEBI:15686"/>
        <dbReference type="ChEBI" id="CHEBI:16526"/>
        <dbReference type="ChEBI" id="CHEBI:58476"/>
        <dbReference type="EC" id="4.1.1.5"/>
    </reaction>
</comment>
<keyword evidence="11" id="KW-1185">Reference proteome</keyword>
<evidence type="ECO:0000313" key="11">
    <source>
        <dbReference type="Proteomes" id="UP000031552"/>
    </source>
</evidence>
<reference evidence="10" key="1">
    <citation type="submission" date="2013-12" db="EMBL/GenBank/DDBJ databases">
        <authorList>
            <person name="Linke B."/>
        </authorList>
    </citation>
    <scope>NUCLEOTIDE SEQUENCE [LARGE SCALE GENOMIC DNA]</scope>
    <source>
        <strain evidence="10">CRIB-18</strain>
    </source>
</reference>
<dbReference type="InterPro" id="IPR005128">
    <property type="entry name" value="Acetolactate_a_deCO2ase"/>
</dbReference>
<evidence type="ECO:0000313" key="10">
    <source>
        <dbReference type="EMBL" id="CDR32938.1"/>
    </source>
</evidence>
<dbReference type="PANTHER" id="PTHR35524">
    <property type="entry name" value="ALPHA-ACETOLACTATE DECARBOXYLASE"/>
    <property type="match status" value="1"/>
</dbReference>
<keyword evidence="7 9" id="KW-0005">Acetoin biosynthesis</keyword>
<comment type="pathway">
    <text evidence="2 9">Polyol metabolism; (R,R)-butane-2,3-diol biosynthesis; (R,R)-butane-2,3-diol from pyruvate: step 2/3.</text>
</comment>
<dbReference type="Pfam" id="PF03306">
    <property type="entry name" value="AAL_decarboxy"/>
    <property type="match status" value="1"/>
</dbReference>
<dbReference type="EC" id="4.1.1.5" evidence="4 9"/>
<sequence length="242" mass="27687">MKRLNFLKEKNYPRTLIQYSGIEAFDLKDYDGSLRISNLSHYGDFGLGSFNALDGELIYFDGNAYHATSDGRLKPADSESLLSCAYFTKFDSKTSVQLEDLRLSFLFQKIKNSFSHPGQIFSALRINGFFNMIRLRSVPPQKKPYPAIEEVVKEQALYIYKNVSATVIGFYFPTYFNGLTYSGFHLHFITNDLKHGGHVLDFELNQGEVFLSPLENYLYLLPDYALNLKEQDCTLSCSHQGE</sequence>
<reference evidence="10" key="2">
    <citation type="submission" date="2014-09" db="EMBL/GenBank/DDBJ databases">
        <title>Criblamydia sequanensis harbors a mega-plasmid encoding arsenite resistance.</title>
        <authorList>
            <person name="Bertelli C."/>
            <person name="Goesmann A."/>
            <person name="Greub G."/>
        </authorList>
    </citation>
    <scope>NUCLEOTIDE SEQUENCE [LARGE SCALE GENOMIC DNA]</scope>
    <source>
        <strain evidence="10">CRIB-18</strain>
    </source>
</reference>
<gene>
    <name evidence="10" type="ORF">CSEC_0094</name>
</gene>
<dbReference type="PANTHER" id="PTHR35524:SF1">
    <property type="entry name" value="ALPHA-ACETOLACTATE DECARBOXYLASE"/>
    <property type="match status" value="1"/>
</dbReference>
<dbReference type="CDD" id="cd17299">
    <property type="entry name" value="acetolactate_decarboxylase"/>
    <property type="match status" value="1"/>
</dbReference>
<evidence type="ECO:0000256" key="3">
    <source>
        <dbReference type="ARBA" id="ARBA00007106"/>
    </source>
</evidence>
<dbReference type="PIRSF" id="PIRSF001332">
    <property type="entry name" value="Acetolac_decarb"/>
    <property type="match status" value="1"/>
</dbReference>
<name>A0A090D062_9BACT</name>
<keyword evidence="6 9" id="KW-0210">Decarboxylase</keyword>
<evidence type="ECO:0000256" key="1">
    <source>
        <dbReference type="ARBA" id="ARBA00001784"/>
    </source>
</evidence>
<evidence type="ECO:0000256" key="2">
    <source>
        <dbReference type="ARBA" id="ARBA00005170"/>
    </source>
</evidence>
<dbReference type="eggNOG" id="COG3527">
    <property type="taxonomic scope" value="Bacteria"/>
</dbReference>
<dbReference type="SUPFAM" id="SSF117856">
    <property type="entry name" value="AF0104/ALDC/Ptd012-like"/>
    <property type="match status" value="1"/>
</dbReference>
<dbReference type="Gene3D" id="3.30.1330.80">
    <property type="entry name" value="Hypothetical protein, similar to alpha- acetolactate decarboxylase, domain 2"/>
    <property type="match status" value="2"/>
</dbReference>
<proteinExistence type="inferred from homology"/>
<evidence type="ECO:0000256" key="7">
    <source>
        <dbReference type="ARBA" id="ARBA00023061"/>
    </source>
</evidence>
<evidence type="ECO:0000256" key="8">
    <source>
        <dbReference type="ARBA" id="ARBA00023239"/>
    </source>
</evidence>
<evidence type="ECO:0000256" key="5">
    <source>
        <dbReference type="ARBA" id="ARBA00020164"/>
    </source>
</evidence>
<dbReference type="UniPathway" id="UPA00626">
    <property type="reaction ID" value="UER00678"/>
</dbReference>
<comment type="similarity">
    <text evidence="3 9">Belongs to the alpha-acetolactate decarboxylase family.</text>
</comment>
<evidence type="ECO:0000256" key="6">
    <source>
        <dbReference type="ARBA" id="ARBA00022793"/>
    </source>
</evidence>
<dbReference type="Proteomes" id="UP000031552">
    <property type="component" value="Unassembled WGS sequence"/>
</dbReference>
<evidence type="ECO:0000256" key="9">
    <source>
        <dbReference type="PIRNR" id="PIRNR001332"/>
    </source>
</evidence>
<dbReference type="GO" id="GO:0045151">
    <property type="term" value="P:acetoin biosynthetic process"/>
    <property type="evidence" value="ECO:0007669"/>
    <property type="project" value="UniProtKB-UniRule"/>
</dbReference>
<protein>
    <recommendedName>
        <fullName evidence="5 9">Alpha-acetolactate decarboxylase</fullName>
        <ecNumber evidence="4 9">4.1.1.5</ecNumber>
    </recommendedName>
</protein>
<dbReference type="GO" id="GO:0047605">
    <property type="term" value="F:acetolactate decarboxylase activity"/>
    <property type="evidence" value="ECO:0007669"/>
    <property type="project" value="UniProtKB-UniRule"/>
</dbReference>
<comment type="caution">
    <text evidence="10">The sequence shown here is derived from an EMBL/GenBank/DDBJ whole genome shotgun (WGS) entry which is preliminary data.</text>
</comment>
<dbReference type="EMBL" id="CCEJ010000001">
    <property type="protein sequence ID" value="CDR32938.1"/>
    <property type="molecule type" value="Genomic_DNA"/>
</dbReference>